<dbReference type="RefSeq" id="WP_119656173.1">
    <property type="nucleotide sequence ID" value="NZ_JBHUOI010000073.1"/>
</dbReference>
<evidence type="ECO:0000256" key="1">
    <source>
        <dbReference type="SAM" id="MobiDB-lite"/>
    </source>
</evidence>
<comment type="caution">
    <text evidence="3">The sequence shown here is derived from an EMBL/GenBank/DDBJ whole genome shotgun (WGS) entry which is preliminary data.</text>
</comment>
<keyword evidence="4" id="KW-1185">Reference proteome</keyword>
<feature type="domain" description="HTH cro/C1-type" evidence="2">
    <location>
        <begin position="13"/>
        <end position="65"/>
    </location>
</feature>
<gene>
    <name evidence="3" type="ORF">D0T11_12770</name>
</gene>
<reference evidence="3 4" key="2">
    <citation type="submission" date="2019-01" db="EMBL/GenBank/DDBJ databases">
        <title>Hymenobacter humicola sp. nov., isolated from soils in Antarctica.</title>
        <authorList>
            <person name="Sedlacek I."/>
            <person name="Holochova P."/>
            <person name="Kralova S."/>
            <person name="Pantucek R."/>
            <person name="Stankova E."/>
            <person name="Vrbovska V."/>
            <person name="Kristofova L."/>
            <person name="Svec P."/>
            <person name="Busse H.-J."/>
        </authorList>
    </citation>
    <scope>NUCLEOTIDE SEQUENCE [LARGE SCALE GENOMIC DNA]</scope>
    <source>
        <strain evidence="3 4">CCM 8852</strain>
    </source>
</reference>
<accession>A0A418QVW6</accession>
<proteinExistence type="predicted"/>
<feature type="region of interest" description="Disordered" evidence="1">
    <location>
        <begin position="79"/>
        <end position="108"/>
    </location>
</feature>
<sequence>MATTPSPSGFTTAIRAYFGLSQRQLARYLRVSYGFVTHLEAGRKELPLALVTRLLYLLQQLPPLLGQGVPAPAAPGFYDPLAPLPPPEPGLAGAEQPGPVPPDPDPLRRRLRDTRLRLLVQGQQLALFQRRAAALAHRHQALARLQAAAPPPDPTEAAHYAHWLAGLAADLTCDEPNPAATAAARLLLVARIAGLRAEVATLTAAASA</sequence>
<dbReference type="CDD" id="cd00093">
    <property type="entry name" value="HTH_XRE"/>
    <property type="match status" value="1"/>
</dbReference>
<dbReference type="Proteomes" id="UP000284250">
    <property type="component" value="Unassembled WGS sequence"/>
</dbReference>
<dbReference type="PROSITE" id="PS50943">
    <property type="entry name" value="HTH_CROC1"/>
    <property type="match status" value="1"/>
</dbReference>
<dbReference type="AlphaFoldDB" id="A0A418QVW6"/>
<evidence type="ECO:0000313" key="4">
    <source>
        <dbReference type="Proteomes" id="UP000284250"/>
    </source>
</evidence>
<dbReference type="EMBL" id="QYCN01000017">
    <property type="protein sequence ID" value="RIY09293.1"/>
    <property type="molecule type" value="Genomic_DNA"/>
</dbReference>
<evidence type="ECO:0000259" key="2">
    <source>
        <dbReference type="PROSITE" id="PS50943"/>
    </source>
</evidence>
<dbReference type="InterPro" id="IPR010982">
    <property type="entry name" value="Lambda_DNA-bd_dom_sf"/>
</dbReference>
<protein>
    <submittedName>
        <fullName evidence="3">XRE family transcriptional regulator</fullName>
    </submittedName>
</protein>
<dbReference type="SUPFAM" id="SSF47413">
    <property type="entry name" value="lambda repressor-like DNA-binding domains"/>
    <property type="match status" value="1"/>
</dbReference>
<dbReference type="InterPro" id="IPR001387">
    <property type="entry name" value="Cro/C1-type_HTH"/>
</dbReference>
<dbReference type="GO" id="GO:0003677">
    <property type="term" value="F:DNA binding"/>
    <property type="evidence" value="ECO:0007669"/>
    <property type="project" value="InterPro"/>
</dbReference>
<reference evidence="3 4" key="1">
    <citation type="submission" date="2018-09" db="EMBL/GenBank/DDBJ databases">
        <authorList>
            <person name="Zeman M."/>
            <person name="Pardy F."/>
        </authorList>
    </citation>
    <scope>NUCLEOTIDE SEQUENCE [LARGE SCALE GENOMIC DNA]</scope>
    <source>
        <strain evidence="3 4">CCM 8852</strain>
    </source>
</reference>
<evidence type="ECO:0000313" key="3">
    <source>
        <dbReference type="EMBL" id="RIY09293.1"/>
    </source>
</evidence>
<name>A0A418QVW6_9BACT</name>
<dbReference type="OrthoDB" id="886488at2"/>
<dbReference type="Gene3D" id="1.10.260.40">
    <property type="entry name" value="lambda repressor-like DNA-binding domains"/>
    <property type="match status" value="1"/>
</dbReference>
<organism evidence="3 4">
    <name type="scientific">Hymenobacter rubripertinctus</name>
    <dbReference type="NCBI Taxonomy" id="2029981"/>
    <lineage>
        <taxon>Bacteria</taxon>
        <taxon>Pseudomonadati</taxon>
        <taxon>Bacteroidota</taxon>
        <taxon>Cytophagia</taxon>
        <taxon>Cytophagales</taxon>
        <taxon>Hymenobacteraceae</taxon>
        <taxon>Hymenobacter</taxon>
    </lineage>
</organism>